<organism evidence="4 5">
    <name type="scientific">Peptoniphilus indolicus</name>
    <dbReference type="NCBI Taxonomy" id="33030"/>
    <lineage>
        <taxon>Bacteria</taxon>
        <taxon>Bacillati</taxon>
        <taxon>Bacillota</taxon>
        <taxon>Tissierellia</taxon>
        <taxon>Tissierellales</taxon>
        <taxon>Peptoniphilaceae</taxon>
        <taxon>Peptoniphilus</taxon>
    </lineage>
</organism>
<evidence type="ECO:0000313" key="5">
    <source>
        <dbReference type="Proteomes" id="UP000254777"/>
    </source>
</evidence>
<dbReference type="InterPro" id="IPR008978">
    <property type="entry name" value="HSP20-like_chaperone"/>
</dbReference>
<evidence type="ECO:0000256" key="2">
    <source>
        <dbReference type="RuleBase" id="RU003616"/>
    </source>
</evidence>
<reference evidence="4 5" key="1">
    <citation type="submission" date="2018-06" db="EMBL/GenBank/DDBJ databases">
        <authorList>
            <consortium name="Pathogen Informatics"/>
            <person name="Doyle S."/>
        </authorList>
    </citation>
    <scope>NUCLEOTIDE SEQUENCE [LARGE SCALE GENOMIC DNA]</scope>
    <source>
        <strain evidence="4 5">NCTC11088</strain>
    </source>
</reference>
<accession>A0A379DAD4</accession>
<gene>
    <name evidence="4" type="ORF">NCTC11088_00710</name>
</gene>
<dbReference type="RefSeq" id="WP_004819477.1">
    <property type="nucleotide sequence ID" value="NZ_UGTH01000001.1"/>
</dbReference>
<dbReference type="SUPFAM" id="SSF49764">
    <property type="entry name" value="HSP20-like chaperones"/>
    <property type="match status" value="1"/>
</dbReference>
<sequence length="147" mass="17249">MTNLVRRNGFGLQNRGFEDFYNMMDSFFNEEFPSKRSNVESFKVDISENDNEYTVEAELPGFEKEDISIEFDEGKLTLKAEKSESVDESNESKNYIHRERKMSKVSRRMYFKDVDEENIKASLDKGVLNIQIPKKAELQKVKNIQID</sequence>
<dbReference type="Gene3D" id="2.60.40.790">
    <property type="match status" value="1"/>
</dbReference>
<feature type="domain" description="SHSP" evidence="3">
    <location>
        <begin position="35"/>
        <end position="147"/>
    </location>
</feature>
<dbReference type="PROSITE" id="PS01031">
    <property type="entry name" value="SHSP"/>
    <property type="match status" value="1"/>
</dbReference>
<name>A0A379DAD4_9FIRM</name>
<dbReference type="InterPro" id="IPR031107">
    <property type="entry name" value="Small_HSP"/>
</dbReference>
<dbReference type="AlphaFoldDB" id="A0A379DAD4"/>
<comment type="similarity">
    <text evidence="1 2">Belongs to the small heat shock protein (HSP20) family.</text>
</comment>
<dbReference type="Proteomes" id="UP000254777">
    <property type="component" value="Unassembled WGS sequence"/>
</dbReference>
<proteinExistence type="inferred from homology"/>
<dbReference type="InterPro" id="IPR002068">
    <property type="entry name" value="A-crystallin/Hsp20_dom"/>
</dbReference>
<dbReference type="EMBL" id="UGTH01000001">
    <property type="protein sequence ID" value="SUB74948.1"/>
    <property type="molecule type" value="Genomic_DNA"/>
</dbReference>
<dbReference type="CDD" id="cd06471">
    <property type="entry name" value="ACD_LpsHSP_like"/>
    <property type="match status" value="1"/>
</dbReference>
<evidence type="ECO:0000259" key="3">
    <source>
        <dbReference type="PROSITE" id="PS01031"/>
    </source>
</evidence>
<evidence type="ECO:0000256" key="1">
    <source>
        <dbReference type="PROSITE-ProRule" id="PRU00285"/>
    </source>
</evidence>
<dbReference type="Pfam" id="PF00011">
    <property type="entry name" value="HSP20"/>
    <property type="match status" value="1"/>
</dbReference>
<evidence type="ECO:0000313" key="4">
    <source>
        <dbReference type="EMBL" id="SUB74948.1"/>
    </source>
</evidence>
<protein>
    <submittedName>
        <fullName evidence="4">T786P28D</fullName>
    </submittedName>
</protein>
<dbReference type="PANTHER" id="PTHR11527">
    <property type="entry name" value="HEAT-SHOCK PROTEIN 20 FAMILY MEMBER"/>
    <property type="match status" value="1"/>
</dbReference>